<keyword evidence="1" id="KW-1133">Transmembrane helix</keyword>
<feature type="transmembrane region" description="Helical" evidence="1">
    <location>
        <begin position="159"/>
        <end position="180"/>
    </location>
</feature>
<accession>A0A6P1VSF3</accession>
<dbReference type="RefSeq" id="WP_162385956.1">
    <property type="nucleotide sequence ID" value="NZ_CP045997.1"/>
</dbReference>
<evidence type="ECO:0000313" key="3">
    <source>
        <dbReference type="EMBL" id="QHV95544.1"/>
    </source>
</evidence>
<feature type="domain" description="Urease accessory protein UreH-like transmembrane" evidence="2">
    <location>
        <begin position="11"/>
        <end position="205"/>
    </location>
</feature>
<evidence type="ECO:0000259" key="2">
    <source>
        <dbReference type="Pfam" id="PF13386"/>
    </source>
</evidence>
<name>A0A6P1VSF3_9BACT</name>
<evidence type="ECO:0000313" key="4">
    <source>
        <dbReference type="Proteomes" id="UP000464577"/>
    </source>
</evidence>
<evidence type="ECO:0000256" key="1">
    <source>
        <dbReference type="SAM" id="Phobius"/>
    </source>
</evidence>
<dbReference type="PANTHER" id="PTHR42208:SF1">
    <property type="entry name" value="HEAVY METAL TRANSPORTER"/>
    <property type="match status" value="1"/>
</dbReference>
<feature type="transmembrane region" description="Helical" evidence="1">
    <location>
        <begin position="192"/>
        <end position="213"/>
    </location>
</feature>
<keyword evidence="4" id="KW-1185">Reference proteome</keyword>
<feature type="transmembrane region" description="Helical" evidence="1">
    <location>
        <begin position="55"/>
        <end position="75"/>
    </location>
</feature>
<dbReference type="EMBL" id="CP045997">
    <property type="protein sequence ID" value="QHV95544.1"/>
    <property type="molecule type" value="Genomic_DNA"/>
</dbReference>
<dbReference type="Proteomes" id="UP000464577">
    <property type="component" value="Chromosome"/>
</dbReference>
<reference evidence="3 4" key="1">
    <citation type="submission" date="2019-11" db="EMBL/GenBank/DDBJ databases">
        <title>Spirosoma endbachense sp. nov., isolated from a natural salt meadow.</title>
        <authorList>
            <person name="Rojas J."/>
            <person name="Ambika Manirajan B."/>
            <person name="Ratering S."/>
            <person name="Suarez C."/>
            <person name="Geissler-Plaum R."/>
            <person name="Schnell S."/>
        </authorList>
    </citation>
    <scope>NUCLEOTIDE SEQUENCE [LARGE SCALE GENOMIC DNA]</scope>
    <source>
        <strain evidence="3 4">I-24</strain>
    </source>
</reference>
<dbReference type="Pfam" id="PF13386">
    <property type="entry name" value="DsbD_2"/>
    <property type="match status" value="1"/>
</dbReference>
<dbReference type="InterPro" id="IPR039447">
    <property type="entry name" value="UreH-like_TM_dom"/>
</dbReference>
<dbReference type="PANTHER" id="PTHR42208">
    <property type="entry name" value="HEAVY METAL TRANSPORTER-RELATED"/>
    <property type="match status" value="1"/>
</dbReference>
<gene>
    <name evidence="3" type="ORF">GJR95_11260</name>
</gene>
<protein>
    <submittedName>
        <fullName evidence="3">Sulfite exporter TauE/SafE family protein</fullName>
    </submittedName>
</protein>
<feature type="transmembrane region" description="Helical" evidence="1">
    <location>
        <begin position="127"/>
        <end position="147"/>
    </location>
</feature>
<feature type="transmembrane region" description="Helical" evidence="1">
    <location>
        <begin position="81"/>
        <end position="100"/>
    </location>
</feature>
<dbReference type="KEGG" id="senf:GJR95_11260"/>
<keyword evidence="1" id="KW-0812">Transmembrane</keyword>
<sequence>MNLQPIWWTVALATGVVGSLHCVGMCGPLAMALPVGRLARSQRGLAIGLYHSGRVTAYAGLGLLMGSIGEGLWLAGLQRPVSIVAGLFLLFWTLVNRGLFPGLTMSRATHWIVQPMTRFLHQPTLRAFMWLGFLNGLLPCGFVYVALTGAITTSNAVTGVAYMVLFGLGTIPALVTVRFLPDLFPARLRSRFTVFMPVVTVLLGLLLLIRGVYNPVRNVKEGGEIPLCHGRTAQLTPKVH</sequence>
<proteinExistence type="predicted"/>
<keyword evidence="1" id="KW-0472">Membrane</keyword>
<feature type="transmembrane region" description="Helical" evidence="1">
    <location>
        <begin position="6"/>
        <end position="34"/>
    </location>
</feature>
<organism evidence="3 4">
    <name type="scientific">Spirosoma endbachense</name>
    <dbReference type="NCBI Taxonomy" id="2666025"/>
    <lineage>
        <taxon>Bacteria</taxon>
        <taxon>Pseudomonadati</taxon>
        <taxon>Bacteroidota</taxon>
        <taxon>Cytophagia</taxon>
        <taxon>Cytophagales</taxon>
        <taxon>Cytophagaceae</taxon>
        <taxon>Spirosoma</taxon>
    </lineage>
</organism>
<dbReference type="AlphaFoldDB" id="A0A6P1VSF3"/>